<keyword evidence="4 7" id="KW-0413">Isomerase</keyword>
<dbReference type="PANTHER" id="PTHR42839:SF2">
    <property type="entry name" value="ISOCHORISMATE SYNTHASE ENTC"/>
    <property type="match status" value="1"/>
</dbReference>
<evidence type="ECO:0000256" key="5">
    <source>
        <dbReference type="ARBA" id="ARBA00041564"/>
    </source>
</evidence>
<dbReference type="InterPro" id="IPR004561">
    <property type="entry name" value="IsoChor_synthase"/>
</dbReference>
<comment type="caution">
    <text evidence="7">The sequence shown here is derived from an EMBL/GenBank/DDBJ whole genome shotgun (WGS) entry which is preliminary data.</text>
</comment>
<dbReference type="Proteomes" id="UP001237595">
    <property type="component" value="Unassembled WGS sequence"/>
</dbReference>
<evidence type="ECO:0000259" key="6">
    <source>
        <dbReference type="Pfam" id="PF00425"/>
    </source>
</evidence>
<dbReference type="InterPro" id="IPR015890">
    <property type="entry name" value="Chorismate_C"/>
</dbReference>
<dbReference type="Pfam" id="PF00425">
    <property type="entry name" value="Chorismate_bind"/>
    <property type="match status" value="1"/>
</dbReference>
<evidence type="ECO:0000313" key="7">
    <source>
        <dbReference type="EMBL" id="MDI2031415.1"/>
    </source>
</evidence>
<proteinExistence type="inferred from homology"/>
<evidence type="ECO:0000256" key="1">
    <source>
        <dbReference type="ARBA" id="ARBA00000799"/>
    </source>
</evidence>
<organism evidence="7 8">
    <name type="scientific">Saccharopolyspora ipomoeae</name>
    <dbReference type="NCBI Taxonomy" id="3042027"/>
    <lineage>
        <taxon>Bacteria</taxon>
        <taxon>Bacillati</taxon>
        <taxon>Actinomycetota</taxon>
        <taxon>Actinomycetes</taxon>
        <taxon>Pseudonocardiales</taxon>
        <taxon>Pseudonocardiaceae</taxon>
        <taxon>Saccharopolyspora</taxon>
    </lineage>
</organism>
<protein>
    <recommendedName>
        <fullName evidence="3">isochorismate synthase</fullName>
        <ecNumber evidence="3">5.4.4.2</ecNumber>
    </recommendedName>
    <alternativeName>
        <fullName evidence="5">Isochorismate mutase</fullName>
    </alternativeName>
</protein>
<evidence type="ECO:0000313" key="8">
    <source>
        <dbReference type="Proteomes" id="UP001237595"/>
    </source>
</evidence>
<accession>A0ABT6PTT7</accession>
<dbReference type="NCBIfam" id="TIGR00543">
    <property type="entry name" value="isochor_syn"/>
    <property type="match status" value="1"/>
</dbReference>
<evidence type="ECO:0000256" key="3">
    <source>
        <dbReference type="ARBA" id="ARBA00012824"/>
    </source>
</evidence>
<evidence type="ECO:0000256" key="2">
    <source>
        <dbReference type="ARBA" id="ARBA00005297"/>
    </source>
</evidence>
<evidence type="ECO:0000256" key="4">
    <source>
        <dbReference type="ARBA" id="ARBA00023235"/>
    </source>
</evidence>
<gene>
    <name evidence="7" type="ORF">QFW96_22495</name>
</gene>
<dbReference type="PANTHER" id="PTHR42839">
    <property type="entry name" value="ISOCHORISMATE SYNTHASE ENTC"/>
    <property type="match status" value="1"/>
</dbReference>
<dbReference type="Gene3D" id="3.60.120.10">
    <property type="entry name" value="Anthranilate synthase"/>
    <property type="match status" value="1"/>
</dbReference>
<keyword evidence="8" id="KW-1185">Reference proteome</keyword>
<dbReference type="SUPFAM" id="SSF56322">
    <property type="entry name" value="ADC synthase"/>
    <property type="match status" value="1"/>
</dbReference>
<reference evidence="7 8" key="1">
    <citation type="submission" date="2023-04" db="EMBL/GenBank/DDBJ databases">
        <title>Draft genome sequence of Saccharopolyspora sp. TS4A08 isolated from sweet potato rhizospheric soil.</title>
        <authorList>
            <person name="Suksaard P."/>
            <person name="Duangmal K."/>
        </authorList>
    </citation>
    <scope>NUCLEOTIDE SEQUENCE [LARGE SCALE GENOMIC DNA]</scope>
    <source>
        <strain evidence="7 8">TS4A08</strain>
    </source>
</reference>
<feature type="domain" description="Chorismate-utilising enzyme C-terminal" evidence="6">
    <location>
        <begin position="141"/>
        <end position="381"/>
    </location>
</feature>
<dbReference type="GO" id="GO:0008909">
    <property type="term" value="F:isochorismate synthase activity"/>
    <property type="evidence" value="ECO:0007669"/>
    <property type="project" value="UniProtKB-EC"/>
</dbReference>
<dbReference type="InterPro" id="IPR005801">
    <property type="entry name" value="ADC_synthase"/>
</dbReference>
<comment type="similarity">
    <text evidence="2">Belongs to the isochorismate synthase family.</text>
</comment>
<sequence>MTTALPQRRSVHVREVEDDADLWALPPSGDATVSWMHDGRGMIGWGEAARFEITGPGQYEQAARAWSGFVSLLGGDAASAVAFTSFSFDDRGRSVLIVPQVLVTRWENRNWVTTIGPGTPSRHTPIARPGRVRWSDGALPRDRWRGAVAEAVRRLRRGELDKVVLARDLLAETDQPLDPRFLLRELARRHPQCWTFAVDGLIGATPEMLLRRRGDQVTSQVLAGSSWSGDGEQLLASQPYRDEHDFAVESLLTAIAPHCADVRASGPSVLRLRNIAHLATDVSATLTTGVDLLGLAAAVHPTAAVGGTPRRAAADLIAELEDLDRGRYAAPVGWLDANGDGELGLALRCAQLSGSRARLFAGCGIVAESDPDVEVRETDAKFAAVREALGA</sequence>
<comment type="catalytic activity">
    <reaction evidence="1">
        <text>chorismate = isochorismate</text>
        <dbReference type="Rhea" id="RHEA:18985"/>
        <dbReference type="ChEBI" id="CHEBI:29748"/>
        <dbReference type="ChEBI" id="CHEBI:29780"/>
        <dbReference type="EC" id="5.4.4.2"/>
    </reaction>
</comment>
<dbReference type="EC" id="5.4.4.2" evidence="3"/>
<name>A0ABT6PTT7_9PSEU</name>
<dbReference type="EMBL" id="JASAOF010000018">
    <property type="protein sequence ID" value="MDI2031415.1"/>
    <property type="molecule type" value="Genomic_DNA"/>
</dbReference>